<keyword evidence="6 8" id="KW-0503">Monooxygenase</keyword>
<evidence type="ECO:0008006" key="11">
    <source>
        <dbReference type="Google" id="ProtNLM"/>
    </source>
</evidence>
<feature type="binding site" description="axial binding residue" evidence="7">
    <location>
        <position position="89"/>
    </location>
    <ligand>
        <name>heme</name>
        <dbReference type="ChEBI" id="CHEBI:30413"/>
    </ligand>
    <ligandPart>
        <name>Fe</name>
        <dbReference type="ChEBI" id="CHEBI:18248"/>
    </ligandPart>
</feature>
<dbReference type="RefSeq" id="WP_268239506.1">
    <property type="nucleotide sequence ID" value="NZ_BMHP01000002.1"/>
</dbReference>
<dbReference type="GO" id="GO:0016705">
    <property type="term" value="F:oxidoreductase activity, acting on paired donors, with incorporation or reduction of molecular oxygen"/>
    <property type="evidence" value="ECO:0007669"/>
    <property type="project" value="InterPro"/>
</dbReference>
<gene>
    <name evidence="9" type="ORF">GCM10010911_24400</name>
</gene>
<evidence type="ECO:0000256" key="4">
    <source>
        <dbReference type="ARBA" id="ARBA00023002"/>
    </source>
</evidence>
<dbReference type="EMBL" id="BMHP01000002">
    <property type="protein sequence ID" value="GGD65736.1"/>
    <property type="molecule type" value="Genomic_DNA"/>
</dbReference>
<dbReference type="InterPro" id="IPR050196">
    <property type="entry name" value="Cytochrome_P450_Monoox"/>
</dbReference>
<dbReference type="InterPro" id="IPR001128">
    <property type="entry name" value="Cyt_P450"/>
</dbReference>
<dbReference type="PROSITE" id="PS00086">
    <property type="entry name" value="CYTOCHROME_P450"/>
    <property type="match status" value="1"/>
</dbReference>
<evidence type="ECO:0000256" key="3">
    <source>
        <dbReference type="ARBA" id="ARBA00022723"/>
    </source>
</evidence>
<dbReference type="SUPFAM" id="SSF48264">
    <property type="entry name" value="Cytochrome P450"/>
    <property type="match status" value="1"/>
</dbReference>
<dbReference type="InterPro" id="IPR017972">
    <property type="entry name" value="Cyt_P450_CS"/>
</dbReference>
<proteinExistence type="inferred from homology"/>
<dbReference type="Gene3D" id="1.10.630.10">
    <property type="entry name" value="Cytochrome P450"/>
    <property type="match status" value="1"/>
</dbReference>
<keyword evidence="3 7" id="KW-0479">Metal-binding</keyword>
<dbReference type="PANTHER" id="PTHR24291:SF50">
    <property type="entry name" value="BIFUNCTIONAL ALBAFLAVENONE MONOOXYGENASE_TERPENE SYNTHASE"/>
    <property type="match status" value="1"/>
</dbReference>
<keyword evidence="10" id="KW-1185">Reference proteome</keyword>
<evidence type="ECO:0000313" key="9">
    <source>
        <dbReference type="EMBL" id="GGD65736.1"/>
    </source>
</evidence>
<dbReference type="InterPro" id="IPR002403">
    <property type="entry name" value="Cyt_P450_E_grp-IV"/>
</dbReference>
<dbReference type="PRINTS" id="PR00465">
    <property type="entry name" value="EP450IV"/>
</dbReference>
<dbReference type="AlphaFoldDB" id="A0A916YWW9"/>
<dbReference type="GO" id="GO:0020037">
    <property type="term" value="F:heme binding"/>
    <property type="evidence" value="ECO:0007669"/>
    <property type="project" value="InterPro"/>
</dbReference>
<accession>A0A916YWW9</accession>
<name>A0A916YWW9_9BACL</name>
<keyword evidence="4 8" id="KW-0560">Oxidoreductase</keyword>
<dbReference type="PANTHER" id="PTHR24291">
    <property type="entry name" value="CYTOCHROME P450 FAMILY 4"/>
    <property type="match status" value="1"/>
</dbReference>
<protein>
    <recommendedName>
        <fullName evidence="11">Cytochrome P450</fullName>
    </recommendedName>
</protein>
<keyword evidence="2 7" id="KW-0349">Heme</keyword>
<reference evidence="9" key="2">
    <citation type="submission" date="2020-09" db="EMBL/GenBank/DDBJ databases">
        <authorList>
            <person name="Sun Q."/>
            <person name="Zhou Y."/>
        </authorList>
    </citation>
    <scope>NUCLEOTIDE SEQUENCE</scope>
    <source>
        <strain evidence="9">CGMCC 1.15178</strain>
    </source>
</reference>
<comment type="similarity">
    <text evidence="1 8">Belongs to the cytochrome P450 family.</text>
</comment>
<evidence type="ECO:0000256" key="6">
    <source>
        <dbReference type="ARBA" id="ARBA00023033"/>
    </source>
</evidence>
<dbReference type="Proteomes" id="UP000612456">
    <property type="component" value="Unassembled WGS sequence"/>
</dbReference>
<evidence type="ECO:0000313" key="10">
    <source>
        <dbReference type="Proteomes" id="UP000612456"/>
    </source>
</evidence>
<dbReference type="GO" id="GO:0005506">
    <property type="term" value="F:iron ion binding"/>
    <property type="evidence" value="ECO:0007669"/>
    <property type="project" value="InterPro"/>
</dbReference>
<comment type="caution">
    <text evidence="9">The sequence shown here is derived from an EMBL/GenBank/DDBJ whole genome shotgun (WGS) entry which is preliminary data.</text>
</comment>
<dbReference type="GO" id="GO:0004497">
    <property type="term" value="F:monooxygenase activity"/>
    <property type="evidence" value="ECO:0007669"/>
    <property type="project" value="UniProtKB-KW"/>
</dbReference>
<evidence type="ECO:0000256" key="5">
    <source>
        <dbReference type="ARBA" id="ARBA00023004"/>
    </source>
</evidence>
<evidence type="ECO:0000256" key="8">
    <source>
        <dbReference type="RuleBase" id="RU000461"/>
    </source>
</evidence>
<evidence type="ECO:0000256" key="2">
    <source>
        <dbReference type="ARBA" id="ARBA00022617"/>
    </source>
</evidence>
<organism evidence="9 10">
    <name type="scientific">Paenibacillus nasutitermitis</name>
    <dbReference type="NCBI Taxonomy" id="1652958"/>
    <lineage>
        <taxon>Bacteria</taxon>
        <taxon>Bacillati</taxon>
        <taxon>Bacillota</taxon>
        <taxon>Bacilli</taxon>
        <taxon>Bacillales</taxon>
        <taxon>Paenibacillaceae</taxon>
        <taxon>Paenibacillus</taxon>
    </lineage>
</organism>
<keyword evidence="5 7" id="KW-0408">Iron</keyword>
<dbReference type="InterPro" id="IPR036396">
    <property type="entry name" value="Cyt_P450_sf"/>
</dbReference>
<dbReference type="Pfam" id="PF00067">
    <property type="entry name" value="p450"/>
    <property type="match status" value="1"/>
</dbReference>
<evidence type="ECO:0000256" key="1">
    <source>
        <dbReference type="ARBA" id="ARBA00010617"/>
    </source>
</evidence>
<sequence>MTYTKQVIQETLRLYPPAWAILREAEEAVDMLGDHFPANSSFLISPYAIHRNEQMFEDAAVFRPERFADGSSQWPRFAYFPFGGGARGCIGSQFALMEAGLILAVLARRFRFVSAPGQGEAQPEPLVSLRIKNGRWMIPQRRS</sequence>
<dbReference type="PRINTS" id="PR00385">
    <property type="entry name" value="P450"/>
</dbReference>
<comment type="cofactor">
    <cofactor evidence="7">
        <name>heme</name>
        <dbReference type="ChEBI" id="CHEBI:30413"/>
    </cofactor>
</comment>
<reference evidence="9" key="1">
    <citation type="journal article" date="2014" name="Int. J. Syst. Evol. Microbiol.">
        <title>Complete genome sequence of Corynebacterium casei LMG S-19264T (=DSM 44701T), isolated from a smear-ripened cheese.</title>
        <authorList>
            <consortium name="US DOE Joint Genome Institute (JGI-PGF)"/>
            <person name="Walter F."/>
            <person name="Albersmeier A."/>
            <person name="Kalinowski J."/>
            <person name="Ruckert C."/>
        </authorList>
    </citation>
    <scope>NUCLEOTIDE SEQUENCE</scope>
    <source>
        <strain evidence="9">CGMCC 1.15178</strain>
    </source>
</reference>
<evidence type="ECO:0000256" key="7">
    <source>
        <dbReference type="PIRSR" id="PIRSR602403-1"/>
    </source>
</evidence>